<gene>
    <name evidence="6" type="ORF">DT376_20025</name>
    <name evidence="5" type="ORF">PAERUG_P19_London_7_VIM_2_05_10_04298</name>
</gene>
<protein>
    <submittedName>
        <fullName evidence="5 6">Antitermination protein Q</fullName>
    </submittedName>
</protein>
<accession>A0A263PL82</accession>
<dbReference type="EMBL" id="CVVU01000219">
    <property type="protein sequence ID" value="CRP38722.1"/>
    <property type="molecule type" value="Genomic_DNA"/>
</dbReference>
<evidence type="ECO:0000256" key="1">
    <source>
        <dbReference type="ARBA" id="ARBA00010234"/>
    </source>
</evidence>
<organism evidence="6 8">
    <name type="scientific">Pseudomonas aeruginosa</name>
    <dbReference type="NCBI Taxonomy" id="287"/>
    <lineage>
        <taxon>Bacteria</taxon>
        <taxon>Pseudomonadati</taxon>
        <taxon>Pseudomonadota</taxon>
        <taxon>Gammaproteobacteria</taxon>
        <taxon>Pseudomonadales</taxon>
        <taxon>Pseudomonadaceae</taxon>
        <taxon>Pseudomonas</taxon>
    </lineage>
</organism>
<comment type="similarity">
    <text evidence="1">Belongs to the phage antitermination Q type 1 family.</text>
</comment>
<evidence type="ECO:0000256" key="4">
    <source>
        <dbReference type="ARBA" id="ARBA00023163"/>
    </source>
</evidence>
<reference evidence="5" key="2">
    <citation type="submission" date="2015-06" db="EMBL/GenBank/DDBJ databases">
        <authorList>
            <person name="Radhakrishnan R."/>
            <person name="Underwood A."/>
            <person name="Al-Shahib A."/>
        </authorList>
    </citation>
    <scope>NUCLEOTIDE SEQUENCE</scope>
    <source>
        <strain evidence="5">P19_London_7_VIM_2_05_10</strain>
    </source>
</reference>
<keyword evidence="2" id="KW-0805">Transcription regulation</keyword>
<proteinExistence type="inferred from homology"/>
<dbReference type="GO" id="GO:0003677">
    <property type="term" value="F:DNA binding"/>
    <property type="evidence" value="ECO:0007669"/>
    <property type="project" value="UniProtKB-KW"/>
</dbReference>
<dbReference type="Proteomes" id="UP000253594">
    <property type="component" value="Unassembled WGS sequence"/>
</dbReference>
<reference evidence="7" key="1">
    <citation type="submission" date="2015-06" db="EMBL/GenBank/DDBJ databases">
        <authorList>
            <person name="Radhakrishnan Rajesh"/>
            <person name="Underwood Anthony"/>
            <person name="Al-Shahib Ali"/>
        </authorList>
    </citation>
    <scope>NUCLEOTIDE SEQUENCE [LARGE SCALE GENOMIC DNA]</scope>
    <source>
        <strain evidence="7">P19_London_7_VIM_2_05_10</strain>
    </source>
</reference>
<dbReference type="Proteomes" id="UP000045039">
    <property type="component" value="Unassembled WGS sequence"/>
</dbReference>
<evidence type="ECO:0000313" key="7">
    <source>
        <dbReference type="Proteomes" id="UP000045039"/>
    </source>
</evidence>
<evidence type="ECO:0000256" key="3">
    <source>
        <dbReference type="ARBA" id="ARBA00023125"/>
    </source>
</evidence>
<keyword evidence="4" id="KW-0804">Transcription</keyword>
<name>A0A263PL82_PSEAI</name>
<evidence type="ECO:0000256" key="2">
    <source>
        <dbReference type="ARBA" id="ARBA00023015"/>
    </source>
</evidence>
<dbReference type="GO" id="GO:0060567">
    <property type="term" value="P:negative regulation of termination of DNA-templated transcription"/>
    <property type="evidence" value="ECO:0007669"/>
    <property type="project" value="InterPro"/>
</dbReference>
<dbReference type="InterPro" id="IPR010534">
    <property type="entry name" value="Phage_933W_GpQ"/>
</dbReference>
<reference evidence="6 8" key="3">
    <citation type="submission" date="2018-07" db="EMBL/GenBank/DDBJ databases">
        <title>Mechanisms of high-level aminoglycoside resistance among Gram-negative pathogens in Brazil.</title>
        <authorList>
            <person name="Ballaben A.S."/>
            <person name="Darini A.L.C."/>
            <person name="Doi Y."/>
        </authorList>
    </citation>
    <scope>NUCLEOTIDE SEQUENCE [LARGE SCALE GENOMIC DNA]</scope>
    <source>
        <strain evidence="6 8">B2-305</strain>
    </source>
</reference>
<evidence type="ECO:0000313" key="8">
    <source>
        <dbReference type="Proteomes" id="UP000253594"/>
    </source>
</evidence>
<dbReference type="EMBL" id="QORE01000707">
    <property type="protein sequence ID" value="RCI73121.1"/>
    <property type="molecule type" value="Genomic_DNA"/>
</dbReference>
<dbReference type="RefSeq" id="WP_004353175.1">
    <property type="nucleotide sequence ID" value="NZ_BBQK01000002.1"/>
</dbReference>
<dbReference type="AlphaFoldDB" id="A0A263PL82"/>
<evidence type="ECO:0000313" key="6">
    <source>
        <dbReference type="EMBL" id="RCI73121.1"/>
    </source>
</evidence>
<dbReference type="Pfam" id="PF06530">
    <property type="entry name" value="Phage_antitermQ"/>
    <property type="match status" value="1"/>
</dbReference>
<evidence type="ECO:0000313" key="5">
    <source>
        <dbReference type="EMBL" id="CRP38722.1"/>
    </source>
</evidence>
<keyword evidence="3" id="KW-0238">DNA-binding</keyword>
<sequence>MSRTRTYVDKLLGDTEYLLEQWGWWRMDGMGVPGYVSPAAAIMSQAMPMSSPKAYHVTDDMALAVDRVIARLIDRAPQAGDFVWLYYGAKWPALRIAREHQIGEAKVRETLKLAVGWVDSALERFRESA</sequence>
<comment type="caution">
    <text evidence="6">The sequence shown here is derived from an EMBL/GenBank/DDBJ whole genome shotgun (WGS) entry which is preliminary data.</text>
</comment>